<name>A0ABW5Y3L6_9BACL</name>
<organism evidence="1 2">
    <name type="scientific">Kurthia populi</name>
    <dbReference type="NCBI Taxonomy" id="1562132"/>
    <lineage>
        <taxon>Bacteria</taxon>
        <taxon>Bacillati</taxon>
        <taxon>Bacillota</taxon>
        <taxon>Bacilli</taxon>
        <taxon>Bacillales</taxon>
        <taxon>Caryophanaceae</taxon>
        <taxon>Kurthia</taxon>
    </lineage>
</organism>
<accession>A0ABW5Y3L6</accession>
<evidence type="ECO:0000313" key="1">
    <source>
        <dbReference type="EMBL" id="MFD2869865.1"/>
    </source>
</evidence>
<dbReference type="EMBL" id="JBHUOR010000129">
    <property type="protein sequence ID" value="MFD2869865.1"/>
    <property type="molecule type" value="Genomic_DNA"/>
</dbReference>
<comment type="caution">
    <text evidence="1">The sequence shown here is derived from an EMBL/GenBank/DDBJ whole genome shotgun (WGS) entry which is preliminary data.</text>
</comment>
<evidence type="ECO:0008006" key="3">
    <source>
        <dbReference type="Google" id="ProtNLM"/>
    </source>
</evidence>
<proteinExistence type="predicted"/>
<dbReference type="Proteomes" id="UP001597568">
    <property type="component" value="Unassembled WGS sequence"/>
</dbReference>
<keyword evidence="2" id="KW-1185">Reference proteome</keyword>
<gene>
    <name evidence="1" type="ORF">ACFSY7_15335</name>
</gene>
<evidence type="ECO:0000313" key="2">
    <source>
        <dbReference type="Proteomes" id="UP001597568"/>
    </source>
</evidence>
<reference evidence="2" key="1">
    <citation type="journal article" date="2019" name="Int. J. Syst. Evol. Microbiol.">
        <title>The Global Catalogue of Microorganisms (GCM) 10K type strain sequencing project: providing services to taxonomists for standard genome sequencing and annotation.</title>
        <authorList>
            <consortium name="The Broad Institute Genomics Platform"/>
            <consortium name="The Broad Institute Genome Sequencing Center for Infectious Disease"/>
            <person name="Wu L."/>
            <person name="Ma J."/>
        </authorList>
    </citation>
    <scope>NUCLEOTIDE SEQUENCE [LARGE SCALE GENOMIC DNA]</scope>
    <source>
        <strain evidence="2">KCTC 33522</strain>
    </source>
</reference>
<sequence length="352" mass="39784">MKTKSKALIYTHNPVAYKHYSQFKSVKQFNSNIEMWLADHKSTFGRKELQALKVLLRHSAKVAGIATIKFNSLVKVAAEKYGFVFSVKTAKRAVAKAKQLGMLVTLATKSAKTDLKSPSIYVWQKYRNVPTVITEVTTDETPTNVDVTTSSQNATVSACEDEMTLHKTGVPEASIIKYYIRKSAKAFKTIACHMSVKKSAPAELIEQPVKPKTAFKPLRFISRLKDVVYKSLLNKKDDVQAIVEIVHANIYAFTKLPAYKPFKDELLEKALRIVNACLTAHKQGSLDYIKSMRGFIDSRIKAELRAFSELKVMEADNLINQDMHTNIADMYTDALEGTYQPNYNKGMFYDWT</sequence>
<protein>
    <recommendedName>
        <fullName evidence="3">Replication protein</fullName>
    </recommendedName>
</protein>